<keyword evidence="2" id="KW-1185">Reference proteome</keyword>
<accession>A0A4C1W0I4</accession>
<evidence type="ECO:0000313" key="2">
    <source>
        <dbReference type="Proteomes" id="UP000299102"/>
    </source>
</evidence>
<dbReference type="AlphaFoldDB" id="A0A4C1W0I4"/>
<organism evidence="1 2">
    <name type="scientific">Eumeta variegata</name>
    <name type="common">Bagworm moth</name>
    <name type="synonym">Eumeta japonica</name>
    <dbReference type="NCBI Taxonomy" id="151549"/>
    <lineage>
        <taxon>Eukaryota</taxon>
        <taxon>Metazoa</taxon>
        <taxon>Ecdysozoa</taxon>
        <taxon>Arthropoda</taxon>
        <taxon>Hexapoda</taxon>
        <taxon>Insecta</taxon>
        <taxon>Pterygota</taxon>
        <taxon>Neoptera</taxon>
        <taxon>Endopterygota</taxon>
        <taxon>Lepidoptera</taxon>
        <taxon>Glossata</taxon>
        <taxon>Ditrysia</taxon>
        <taxon>Tineoidea</taxon>
        <taxon>Psychidae</taxon>
        <taxon>Oiketicinae</taxon>
        <taxon>Eumeta</taxon>
    </lineage>
</organism>
<name>A0A4C1W0I4_EUMVA</name>
<reference evidence="1 2" key="1">
    <citation type="journal article" date="2019" name="Commun. Biol.">
        <title>The bagworm genome reveals a unique fibroin gene that provides high tensile strength.</title>
        <authorList>
            <person name="Kono N."/>
            <person name="Nakamura H."/>
            <person name="Ohtoshi R."/>
            <person name="Tomita M."/>
            <person name="Numata K."/>
            <person name="Arakawa K."/>
        </authorList>
    </citation>
    <scope>NUCLEOTIDE SEQUENCE [LARGE SCALE GENOMIC DNA]</scope>
</reference>
<proteinExistence type="predicted"/>
<dbReference type="EMBL" id="BGZK01000458">
    <property type="protein sequence ID" value="GBP44798.1"/>
    <property type="molecule type" value="Genomic_DNA"/>
</dbReference>
<comment type="caution">
    <text evidence="1">The sequence shown here is derived from an EMBL/GenBank/DDBJ whole genome shotgun (WGS) entry which is preliminary data.</text>
</comment>
<protein>
    <submittedName>
        <fullName evidence="1">Uncharacterized protein</fullName>
    </submittedName>
</protein>
<gene>
    <name evidence="1" type="ORF">EVAR_86613_1</name>
</gene>
<dbReference type="Proteomes" id="UP000299102">
    <property type="component" value="Unassembled WGS sequence"/>
</dbReference>
<sequence>MGVGGSRRGLACSPMHRTSCELHVTIIETILREEEERLPDWRSGSDPTCCAGVQVNDQDSANALLSAQRPSERRVSQNATVSREPRAQVKWNAWDVESWIPVNQIALFGWCTLGAVDGRYHRNGDSIGGRRSTGPSMREPVETGVRVKFYRRAREELDRD</sequence>
<evidence type="ECO:0000313" key="1">
    <source>
        <dbReference type="EMBL" id="GBP44798.1"/>
    </source>
</evidence>